<dbReference type="AlphaFoldDB" id="F0SSV6"/>
<protein>
    <submittedName>
        <fullName evidence="2">UBA/THIF-type NAD/FAD binding protein</fullName>
    </submittedName>
</protein>
<evidence type="ECO:0000259" key="1">
    <source>
        <dbReference type="Pfam" id="PF00899"/>
    </source>
</evidence>
<dbReference type="PANTHER" id="PTHR10953">
    <property type="entry name" value="UBIQUITIN-ACTIVATING ENZYME E1"/>
    <property type="match status" value="1"/>
</dbReference>
<gene>
    <name evidence="2" type="ordered locus">Plabr_3851</name>
</gene>
<dbReference type="HOGENOM" id="CLU_1282433_0_0_0"/>
<dbReference type="OrthoDB" id="258438at2"/>
<dbReference type="Gene3D" id="3.40.50.720">
    <property type="entry name" value="NAD(P)-binding Rossmann-like Domain"/>
    <property type="match status" value="1"/>
</dbReference>
<dbReference type="GO" id="GO:0016779">
    <property type="term" value="F:nucleotidyltransferase activity"/>
    <property type="evidence" value="ECO:0007669"/>
    <property type="project" value="TreeGrafter"/>
</dbReference>
<proteinExistence type="predicted"/>
<sequence length="222" mass="24529">MTDRFARQRDLVPQEKLNDLTITFIGVGAIGRQVALQLAAIGARRLQLIDFDVVDESNVTTQGYRQADVGKPKITAMAEAIREIDPSIELETIEDRFRPTQSLGQAIFCCVDSIAARTAIWRAVEGASEFWADGRMLGEVMRILVATDEASRVHYSQTLFAPSEAQQGTCTSRSTIYTANIAAGLLLHQFTRWLRGIPVDAETTFSLLAGEWSHVGLSPYHT</sequence>
<name>F0SSV6_RUBBR</name>
<dbReference type="RefSeq" id="WP_013630151.1">
    <property type="nucleotide sequence ID" value="NC_015174.1"/>
</dbReference>
<keyword evidence="3" id="KW-1185">Reference proteome</keyword>
<evidence type="ECO:0000313" key="3">
    <source>
        <dbReference type="Proteomes" id="UP000006860"/>
    </source>
</evidence>
<dbReference type="PANTHER" id="PTHR10953:SF102">
    <property type="entry name" value="ADENYLYLTRANSFERASE AND SULFURTRANSFERASE MOCS3"/>
    <property type="match status" value="1"/>
</dbReference>
<dbReference type="InterPro" id="IPR000594">
    <property type="entry name" value="ThiF_NAD_FAD-bd"/>
</dbReference>
<dbReference type="GO" id="GO:0005737">
    <property type="term" value="C:cytoplasm"/>
    <property type="evidence" value="ECO:0007669"/>
    <property type="project" value="TreeGrafter"/>
</dbReference>
<evidence type="ECO:0000313" key="2">
    <source>
        <dbReference type="EMBL" id="ADY61434.1"/>
    </source>
</evidence>
<dbReference type="InterPro" id="IPR035985">
    <property type="entry name" value="Ubiquitin-activating_enz"/>
</dbReference>
<dbReference type="STRING" id="756272.Plabr_3851"/>
<dbReference type="Pfam" id="PF00899">
    <property type="entry name" value="ThiF"/>
    <property type="match status" value="1"/>
</dbReference>
<dbReference type="eggNOG" id="COG0476">
    <property type="taxonomic scope" value="Bacteria"/>
</dbReference>
<dbReference type="KEGG" id="pbs:Plabr_3851"/>
<dbReference type="Proteomes" id="UP000006860">
    <property type="component" value="Chromosome"/>
</dbReference>
<dbReference type="InterPro" id="IPR045886">
    <property type="entry name" value="ThiF/MoeB/HesA"/>
</dbReference>
<organism evidence="2 3">
    <name type="scientific">Rubinisphaera brasiliensis (strain ATCC 49424 / DSM 5305 / JCM 21570 / IAM 15109 / NBRC 103401 / IFAM 1448)</name>
    <name type="common">Planctomyces brasiliensis</name>
    <dbReference type="NCBI Taxonomy" id="756272"/>
    <lineage>
        <taxon>Bacteria</taxon>
        <taxon>Pseudomonadati</taxon>
        <taxon>Planctomycetota</taxon>
        <taxon>Planctomycetia</taxon>
        <taxon>Planctomycetales</taxon>
        <taxon>Planctomycetaceae</taxon>
        <taxon>Rubinisphaera</taxon>
    </lineage>
</organism>
<accession>F0SSV6</accession>
<feature type="domain" description="THIF-type NAD/FAD binding fold" evidence="1">
    <location>
        <begin position="14"/>
        <end position="198"/>
    </location>
</feature>
<reference evidence="3" key="1">
    <citation type="submission" date="2011-02" db="EMBL/GenBank/DDBJ databases">
        <title>The complete genome of Planctomyces brasiliensis DSM 5305.</title>
        <authorList>
            <person name="Lucas S."/>
            <person name="Copeland A."/>
            <person name="Lapidus A."/>
            <person name="Bruce D."/>
            <person name="Goodwin L."/>
            <person name="Pitluck S."/>
            <person name="Kyrpides N."/>
            <person name="Mavromatis K."/>
            <person name="Pagani I."/>
            <person name="Ivanova N."/>
            <person name="Ovchinnikova G."/>
            <person name="Lu M."/>
            <person name="Detter J.C."/>
            <person name="Han C."/>
            <person name="Land M."/>
            <person name="Hauser L."/>
            <person name="Markowitz V."/>
            <person name="Cheng J.-F."/>
            <person name="Hugenholtz P."/>
            <person name="Woyke T."/>
            <person name="Wu D."/>
            <person name="Tindall B."/>
            <person name="Pomrenke H.G."/>
            <person name="Brambilla E."/>
            <person name="Klenk H.-P."/>
            <person name="Eisen J.A."/>
        </authorList>
    </citation>
    <scope>NUCLEOTIDE SEQUENCE [LARGE SCALE GENOMIC DNA]</scope>
    <source>
        <strain evidence="3">ATCC 49424 / DSM 5305 / JCM 21570 / NBRC 103401 / IFAM 1448</strain>
    </source>
</reference>
<dbReference type="EMBL" id="CP002546">
    <property type="protein sequence ID" value="ADY61434.1"/>
    <property type="molecule type" value="Genomic_DNA"/>
</dbReference>
<dbReference type="GO" id="GO:0008641">
    <property type="term" value="F:ubiquitin-like modifier activating enzyme activity"/>
    <property type="evidence" value="ECO:0007669"/>
    <property type="project" value="InterPro"/>
</dbReference>
<dbReference type="GO" id="GO:0004792">
    <property type="term" value="F:thiosulfate-cyanide sulfurtransferase activity"/>
    <property type="evidence" value="ECO:0007669"/>
    <property type="project" value="TreeGrafter"/>
</dbReference>
<dbReference type="SUPFAM" id="SSF69572">
    <property type="entry name" value="Activating enzymes of the ubiquitin-like proteins"/>
    <property type="match status" value="1"/>
</dbReference>